<dbReference type="Pfam" id="PF13424">
    <property type="entry name" value="TPR_12"/>
    <property type="match status" value="1"/>
</dbReference>
<keyword evidence="2" id="KW-1185">Reference proteome</keyword>
<dbReference type="EMBL" id="MLCA01000009">
    <property type="protein sequence ID" value="MEE7492280.1"/>
    <property type="molecule type" value="Genomic_DNA"/>
</dbReference>
<sequence>MTDMAALLDELTELVSVSPGRRWLRGGGAYSAGQLAAMIFVSVPHWLDRDVFVELRNELGGRTPDEVLAEVTNLRLVRRHRGDVLAAEKVARTMLLNALARDAPDVFARLSDAYAGAFGRREPGFGARLEQLYHGVAADPPHGCAELLRAAVTWGSDPYFETGAVADLTGRLQEQVDRGVAAAAGMRYLALCRTYLPGGAAAADADTLRSALAHEIDPLFQGEATIRVGAVDLKAGHVETALAAFDSAFSIFKGIGDERGCGEALWRRAGALVRLDMYDAAAGSYEAAAVAFDRVGGSVRKAHCVKGMADIELYRGRLGEAAGGFERALAFFAPTNARMGEASTRVAYANLKILRGRLDEALSDIKSALAVYEAVDEELGIGNCLQATGKIEFERGDFSRALDMFTEARSMFEAARRRSSIINASFLQGASLTQLGRPDAALPLIEEALQGATDIGDRGARAWGLRQLGLAMEKVGALGEALTALADSARGFDELGDPVEGSITGLALVRVARSLGFPDPFDTEDAKSRVNTASRLFEEADMPRYLWQAKELAGTLAPRPANPIGFAFDG</sequence>
<dbReference type="PANTHER" id="PTHR47691:SF3">
    <property type="entry name" value="HTH-TYPE TRANSCRIPTIONAL REGULATOR RV0890C-RELATED"/>
    <property type="match status" value="1"/>
</dbReference>
<dbReference type="InterPro" id="IPR011990">
    <property type="entry name" value="TPR-like_helical_dom_sf"/>
</dbReference>
<evidence type="ECO:0008006" key="3">
    <source>
        <dbReference type="Google" id="ProtNLM"/>
    </source>
</evidence>
<dbReference type="Gene3D" id="1.25.40.10">
    <property type="entry name" value="Tetratricopeptide repeat domain"/>
    <property type="match status" value="1"/>
</dbReference>
<evidence type="ECO:0000313" key="1">
    <source>
        <dbReference type="EMBL" id="MEE7492280.1"/>
    </source>
</evidence>
<proteinExistence type="predicted"/>
<organism evidence="1 2">
    <name type="scientific">Methylobacterium oryzae</name>
    <dbReference type="NCBI Taxonomy" id="334852"/>
    <lineage>
        <taxon>Bacteria</taxon>
        <taxon>Pseudomonadati</taxon>
        <taxon>Pseudomonadota</taxon>
        <taxon>Alphaproteobacteria</taxon>
        <taxon>Hyphomicrobiales</taxon>
        <taxon>Methylobacteriaceae</taxon>
        <taxon>Methylobacterium</taxon>
    </lineage>
</organism>
<gene>
    <name evidence="1" type="ORF">MOTC310_18085</name>
</gene>
<comment type="caution">
    <text evidence="1">The sequence shown here is derived from an EMBL/GenBank/DDBJ whole genome shotgun (WGS) entry which is preliminary data.</text>
</comment>
<evidence type="ECO:0000313" key="2">
    <source>
        <dbReference type="Proteomes" id="UP001355206"/>
    </source>
</evidence>
<reference evidence="1 2" key="1">
    <citation type="journal article" date="2012" name="Genet. Mol. Biol.">
        <title>Analysis of 16S rRNA and mxaF genes revealing insights into Methylobacterium niche-specific plant association.</title>
        <authorList>
            <person name="Dourado M.N."/>
            <person name="Andreote F.D."/>
            <person name="Dini-Andreote F."/>
            <person name="Conti R."/>
            <person name="Araujo J.M."/>
            <person name="Araujo W.L."/>
        </authorList>
    </citation>
    <scope>NUCLEOTIDE SEQUENCE [LARGE SCALE GENOMIC DNA]</scope>
    <source>
        <strain evidence="1 2">TC3-10</strain>
    </source>
</reference>
<protein>
    <recommendedName>
        <fullName evidence="3">Tetratricopeptide repeat protein</fullName>
    </recommendedName>
</protein>
<dbReference type="SUPFAM" id="SSF48452">
    <property type="entry name" value="TPR-like"/>
    <property type="match status" value="2"/>
</dbReference>
<name>A0ABU7TR19_9HYPH</name>
<accession>A0ABU7TR19</accession>
<dbReference type="Proteomes" id="UP001355206">
    <property type="component" value="Unassembled WGS sequence"/>
</dbReference>
<dbReference type="PANTHER" id="PTHR47691">
    <property type="entry name" value="REGULATOR-RELATED"/>
    <property type="match status" value="1"/>
</dbReference>